<dbReference type="PANTHER" id="PTHR30038:SF0">
    <property type="entry name" value="TUNGSTEN-CONTAINING ALDEHYDE FERREDOXIN OXIDOREDUCTASE"/>
    <property type="match status" value="1"/>
</dbReference>
<feature type="non-terminal residue" evidence="2">
    <location>
        <position position="108"/>
    </location>
</feature>
<dbReference type="InterPro" id="IPR051919">
    <property type="entry name" value="W-dependent_AOR"/>
</dbReference>
<dbReference type="SUPFAM" id="SSF56228">
    <property type="entry name" value="Aldehyde ferredoxin oxidoreductase, N-terminal domain"/>
    <property type="match status" value="1"/>
</dbReference>
<accession>X0XQQ9</accession>
<dbReference type="Gene3D" id="3.60.9.10">
    <property type="entry name" value="Aldehyde ferredoxin oxidoreductase, N-terminal domain"/>
    <property type="match status" value="1"/>
</dbReference>
<sequence length="108" mass="11998">MKERYYGWTGKLLRVDLTSRTTSVEDWDRSWIGGKGFGQWALFNEEPVNAEDFDPRRMLIFSSGPLNGTIAPSCSRLGVSSRNLVTGGCSYSSSGGFFSSEMKYAGYD</sequence>
<reference evidence="2" key="1">
    <citation type="journal article" date="2014" name="Front. Microbiol.">
        <title>High frequency of phylogenetically diverse reductive dehalogenase-homologous genes in deep subseafloor sedimentary metagenomes.</title>
        <authorList>
            <person name="Kawai M."/>
            <person name="Futagami T."/>
            <person name="Toyoda A."/>
            <person name="Takaki Y."/>
            <person name="Nishi S."/>
            <person name="Hori S."/>
            <person name="Arai W."/>
            <person name="Tsubouchi T."/>
            <person name="Morono Y."/>
            <person name="Uchiyama I."/>
            <person name="Ito T."/>
            <person name="Fujiyama A."/>
            <person name="Inagaki F."/>
            <person name="Takami H."/>
        </authorList>
    </citation>
    <scope>NUCLEOTIDE SEQUENCE</scope>
    <source>
        <strain evidence="2">Expedition CK06-06</strain>
    </source>
</reference>
<dbReference type="InterPro" id="IPR013983">
    <property type="entry name" value="Ald_Fedxn_OxRdtase_N"/>
</dbReference>
<dbReference type="InterPro" id="IPR036503">
    <property type="entry name" value="Ald_Fedxn_OxRdtase_N_sf"/>
</dbReference>
<proteinExistence type="predicted"/>
<dbReference type="AlphaFoldDB" id="X0XQQ9"/>
<gene>
    <name evidence="2" type="ORF">S01H1_63697</name>
</gene>
<evidence type="ECO:0000313" key="2">
    <source>
        <dbReference type="EMBL" id="GAG37682.1"/>
    </source>
</evidence>
<dbReference type="SMART" id="SM00790">
    <property type="entry name" value="AFOR_N"/>
    <property type="match status" value="1"/>
</dbReference>
<evidence type="ECO:0000259" key="1">
    <source>
        <dbReference type="SMART" id="SM00790"/>
    </source>
</evidence>
<organism evidence="2">
    <name type="scientific">marine sediment metagenome</name>
    <dbReference type="NCBI Taxonomy" id="412755"/>
    <lineage>
        <taxon>unclassified sequences</taxon>
        <taxon>metagenomes</taxon>
        <taxon>ecological metagenomes</taxon>
    </lineage>
</organism>
<feature type="domain" description="Aldehyde ferredoxin oxidoreductase N-terminal" evidence="1">
    <location>
        <begin position="8"/>
        <end position="108"/>
    </location>
</feature>
<dbReference type="EMBL" id="BARS01041942">
    <property type="protein sequence ID" value="GAG37682.1"/>
    <property type="molecule type" value="Genomic_DNA"/>
</dbReference>
<dbReference type="GO" id="GO:0051536">
    <property type="term" value="F:iron-sulfur cluster binding"/>
    <property type="evidence" value="ECO:0007669"/>
    <property type="project" value="InterPro"/>
</dbReference>
<dbReference type="GO" id="GO:0016625">
    <property type="term" value="F:oxidoreductase activity, acting on the aldehyde or oxo group of donors, iron-sulfur protein as acceptor"/>
    <property type="evidence" value="ECO:0007669"/>
    <property type="project" value="InterPro"/>
</dbReference>
<name>X0XQQ9_9ZZZZ</name>
<protein>
    <recommendedName>
        <fullName evidence="1">Aldehyde ferredoxin oxidoreductase N-terminal domain-containing protein</fullName>
    </recommendedName>
</protein>
<comment type="caution">
    <text evidence="2">The sequence shown here is derived from an EMBL/GenBank/DDBJ whole genome shotgun (WGS) entry which is preliminary data.</text>
</comment>
<dbReference type="Pfam" id="PF02730">
    <property type="entry name" value="AFOR_N"/>
    <property type="match status" value="1"/>
</dbReference>
<dbReference type="PANTHER" id="PTHR30038">
    <property type="entry name" value="ALDEHYDE FERREDOXIN OXIDOREDUCTASE"/>
    <property type="match status" value="1"/>
</dbReference>